<gene>
    <name evidence="2" type="ORF">NDR86_21605</name>
</gene>
<evidence type="ECO:0000313" key="3">
    <source>
        <dbReference type="Proteomes" id="UP001139157"/>
    </source>
</evidence>
<evidence type="ECO:0008006" key="4">
    <source>
        <dbReference type="Google" id="ProtNLM"/>
    </source>
</evidence>
<proteinExistence type="predicted"/>
<evidence type="ECO:0000313" key="2">
    <source>
        <dbReference type="EMBL" id="MCM6776083.1"/>
    </source>
</evidence>
<feature type="region of interest" description="Disordered" evidence="1">
    <location>
        <begin position="81"/>
        <end position="113"/>
    </location>
</feature>
<dbReference type="EMBL" id="JAMRXG010000009">
    <property type="protein sequence ID" value="MCM6776083.1"/>
    <property type="molecule type" value="Genomic_DNA"/>
</dbReference>
<name>A0A9X2ED69_9NOCA</name>
<dbReference type="Proteomes" id="UP001139157">
    <property type="component" value="Unassembled WGS sequence"/>
</dbReference>
<accession>A0A9X2ED69</accession>
<keyword evidence="3" id="KW-1185">Reference proteome</keyword>
<dbReference type="RefSeq" id="WP_251914397.1">
    <property type="nucleotide sequence ID" value="NZ_JAMRXG010000009.1"/>
</dbReference>
<organism evidence="2 3">
    <name type="scientific">Nocardia pulmonis</name>
    <dbReference type="NCBI Taxonomy" id="2951408"/>
    <lineage>
        <taxon>Bacteria</taxon>
        <taxon>Bacillati</taxon>
        <taxon>Actinomycetota</taxon>
        <taxon>Actinomycetes</taxon>
        <taxon>Mycobacteriales</taxon>
        <taxon>Nocardiaceae</taxon>
        <taxon>Nocardia</taxon>
    </lineage>
</organism>
<comment type="caution">
    <text evidence="2">The sequence shown here is derived from an EMBL/GenBank/DDBJ whole genome shotgun (WGS) entry which is preliminary data.</text>
</comment>
<dbReference type="AlphaFoldDB" id="A0A9X2ED69"/>
<feature type="compositionally biased region" description="Basic and acidic residues" evidence="1">
    <location>
        <begin position="90"/>
        <end position="102"/>
    </location>
</feature>
<evidence type="ECO:0000256" key="1">
    <source>
        <dbReference type="SAM" id="MobiDB-lite"/>
    </source>
</evidence>
<protein>
    <recommendedName>
        <fullName evidence="4">Excreted virulence factor EspC (Type VII ESX diderm)</fullName>
    </recommendedName>
</protein>
<reference evidence="2" key="1">
    <citation type="submission" date="2022-06" db="EMBL/GenBank/DDBJ databases">
        <title>Novel species in genus nocardia.</title>
        <authorList>
            <person name="Li F."/>
        </authorList>
    </citation>
    <scope>NUCLEOTIDE SEQUENCE</scope>
    <source>
        <strain evidence="2">CDC141</strain>
    </source>
</reference>
<sequence length="113" mass="11862">MGTQKWQIDPESFGKAAGRTQHVADRIGAVWSKLDSGLAALGSPWGTCRTGDQFANGEGGNGYLKTKTGVGQGLVGPQGMVPSIGNLADGQRKTGEKVREFETGNAGRFKPKK</sequence>